<name>E9J8C5_SOLIN</name>
<evidence type="ECO:0000313" key="1">
    <source>
        <dbReference type="EMBL" id="EFZ10928.1"/>
    </source>
</evidence>
<feature type="non-terminal residue" evidence="1">
    <location>
        <position position="1"/>
    </location>
</feature>
<dbReference type="AlphaFoldDB" id="E9J8C5"/>
<dbReference type="EMBL" id="GL768974">
    <property type="protein sequence ID" value="EFZ10928.1"/>
    <property type="molecule type" value="Genomic_DNA"/>
</dbReference>
<feature type="non-terminal residue" evidence="1">
    <location>
        <position position="61"/>
    </location>
</feature>
<reference evidence="1" key="1">
    <citation type="journal article" date="2011" name="Proc. Natl. Acad. Sci. U.S.A.">
        <title>The genome of the fire ant Solenopsis invicta.</title>
        <authorList>
            <person name="Wurm Y."/>
            <person name="Wang J."/>
            <person name="Riba-Grognuz O."/>
            <person name="Corona M."/>
            <person name="Nygaard S."/>
            <person name="Hunt B.G."/>
            <person name="Ingram K.K."/>
            <person name="Falquet L."/>
            <person name="Nipitwattanaphon M."/>
            <person name="Gotzek D."/>
            <person name="Dijkstra M.B."/>
            <person name="Oettler J."/>
            <person name="Comtesse F."/>
            <person name="Shih C.J."/>
            <person name="Wu W.J."/>
            <person name="Yang C.C."/>
            <person name="Thomas J."/>
            <person name="Beaudoing E."/>
            <person name="Pradervand S."/>
            <person name="Flegel V."/>
            <person name="Cook E.D."/>
            <person name="Fabbretti R."/>
            <person name="Stockinger H."/>
            <person name="Long L."/>
            <person name="Farmerie W.G."/>
            <person name="Oakey J."/>
            <person name="Boomsma J.J."/>
            <person name="Pamilo P."/>
            <person name="Yi S.V."/>
            <person name="Heinze J."/>
            <person name="Goodisman M.A."/>
            <person name="Farinelli L."/>
            <person name="Harshman K."/>
            <person name="Hulo N."/>
            <person name="Cerutti L."/>
            <person name="Xenarios I."/>
            <person name="Shoemaker D."/>
            <person name="Keller L."/>
        </authorList>
    </citation>
    <scope>NUCLEOTIDE SEQUENCE [LARGE SCALE GENOMIC DNA]</scope>
</reference>
<gene>
    <name evidence="1" type="ORF">SINV_10518</name>
</gene>
<organism>
    <name type="scientific">Solenopsis invicta</name>
    <name type="common">Red imported fire ant</name>
    <name type="synonym">Solenopsis wagneri</name>
    <dbReference type="NCBI Taxonomy" id="13686"/>
    <lineage>
        <taxon>Eukaryota</taxon>
        <taxon>Metazoa</taxon>
        <taxon>Ecdysozoa</taxon>
        <taxon>Arthropoda</taxon>
        <taxon>Hexapoda</taxon>
        <taxon>Insecta</taxon>
        <taxon>Pterygota</taxon>
        <taxon>Neoptera</taxon>
        <taxon>Endopterygota</taxon>
        <taxon>Hymenoptera</taxon>
        <taxon>Apocrita</taxon>
        <taxon>Aculeata</taxon>
        <taxon>Formicoidea</taxon>
        <taxon>Formicidae</taxon>
        <taxon>Myrmicinae</taxon>
        <taxon>Solenopsis</taxon>
    </lineage>
</organism>
<sequence>YENEINKNFVWIHWLFITFTFARSFRSVNQGHHRVGVDTSTSWPHRRGSSHYWLNSFWTAE</sequence>
<proteinExistence type="predicted"/>
<dbReference type="HOGENOM" id="CLU_2929510_0_0_1"/>
<accession>E9J8C5</accession>
<protein>
    <submittedName>
        <fullName evidence="1">Uncharacterized protein</fullName>
    </submittedName>
</protein>